<dbReference type="AlphaFoldDB" id="A0A2X2YNE7"/>
<keyword evidence="1" id="KW-0812">Transmembrane</keyword>
<gene>
    <name evidence="2" type="ORF">NCTC10786_04954</name>
</gene>
<accession>A0A2X2YNE7</accession>
<dbReference type="RefSeq" id="WP_112002064.1">
    <property type="nucleotide sequence ID" value="NZ_JAYGPG010000001.1"/>
</dbReference>
<keyword evidence="1" id="KW-0472">Membrane</keyword>
<feature type="transmembrane region" description="Helical" evidence="1">
    <location>
        <begin position="48"/>
        <end position="69"/>
    </location>
</feature>
<sequence length="135" mass="16014">MENRSDNITNKHLLQARLLMQTLNSWRFFLLFTFPPLAWALLLSPPGILRTMIAMMSGIVWFGCWRLWLDAQYFSLINEENNEQAGEVLCFIWQREKLLTLTLAGRQQGALKQCQRTLYWVAILWLGWLMLLLFY</sequence>
<evidence type="ECO:0000313" key="2">
    <source>
        <dbReference type="EMBL" id="SQB39870.1"/>
    </source>
</evidence>
<name>A0A2X2YNE7_CITKO</name>
<dbReference type="EMBL" id="UAVY01000008">
    <property type="protein sequence ID" value="SQB39870.1"/>
    <property type="molecule type" value="Genomic_DNA"/>
</dbReference>
<feature type="transmembrane region" description="Helical" evidence="1">
    <location>
        <begin position="117"/>
        <end position="134"/>
    </location>
</feature>
<protein>
    <submittedName>
        <fullName evidence="2">Uncharacterized protein</fullName>
    </submittedName>
</protein>
<organism evidence="2 3">
    <name type="scientific">Citrobacter koseri</name>
    <name type="common">Citrobacter diversus</name>
    <dbReference type="NCBI Taxonomy" id="545"/>
    <lineage>
        <taxon>Bacteria</taxon>
        <taxon>Pseudomonadati</taxon>
        <taxon>Pseudomonadota</taxon>
        <taxon>Gammaproteobacteria</taxon>
        <taxon>Enterobacterales</taxon>
        <taxon>Enterobacteriaceae</taxon>
        <taxon>Citrobacter</taxon>
    </lineage>
</organism>
<dbReference type="Proteomes" id="UP000251584">
    <property type="component" value="Unassembled WGS sequence"/>
</dbReference>
<keyword evidence="1" id="KW-1133">Transmembrane helix</keyword>
<evidence type="ECO:0000256" key="1">
    <source>
        <dbReference type="SAM" id="Phobius"/>
    </source>
</evidence>
<evidence type="ECO:0000313" key="3">
    <source>
        <dbReference type="Proteomes" id="UP000251584"/>
    </source>
</evidence>
<feature type="transmembrane region" description="Helical" evidence="1">
    <location>
        <begin position="25"/>
        <end position="42"/>
    </location>
</feature>
<reference evidence="2 3" key="1">
    <citation type="submission" date="2018-06" db="EMBL/GenBank/DDBJ databases">
        <authorList>
            <consortium name="Pathogen Informatics"/>
            <person name="Doyle S."/>
        </authorList>
    </citation>
    <scope>NUCLEOTIDE SEQUENCE [LARGE SCALE GENOMIC DNA]</scope>
    <source>
        <strain evidence="2 3">NCTC10786</strain>
    </source>
</reference>
<proteinExistence type="predicted"/>